<comment type="subcellular location">
    <subcellularLocation>
        <location evidence="7">Cell inner membrane</location>
        <topology evidence="7">Multi-pass membrane protein</topology>
    </subcellularLocation>
    <subcellularLocation>
        <location evidence="1">Cell membrane</location>
        <topology evidence="1">Multi-pass membrane protein</topology>
    </subcellularLocation>
</comment>
<dbReference type="PROSITE" id="PS01246">
    <property type="entry name" value="UPF0003"/>
    <property type="match status" value="1"/>
</dbReference>
<evidence type="ECO:0000256" key="1">
    <source>
        <dbReference type="ARBA" id="ARBA00004651"/>
    </source>
</evidence>
<organism evidence="10 11">
    <name type="scientific">Kangiella aquimarina</name>
    <dbReference type="NCBI Taxonomy" id="261965"/>
    <lineage>
        <taxon>Bacteria</taxon>
        <taxon>Pseudomonadati</taxon>
        <taxon>Pseudomonadota</taxon>
        <taxon>Gammaproteobacteria</taxon>
        <taxon>Kangiellales</taxon>
        <taxon>Kangiellaceae</taxon>
        <taxon>Kangiella</taxon>
    </lineage>
</organism>
<dbReference type="SUPFAM" id="SSF50182">
    <property type="entry name" value="Sm-like ribonucleoproteins"/>
    <property type="match status" value="1"/>
</dbReference>
<evidence type="ECO:0000313" key="10">
    <source>
        <dbReference type="EMBL" id="WQG84881.1"/>
    </source>
</evidence>
<dbReference type="RefSeq" id="WP_018625505.1">
    <property type="nucleotide sequence ID" value="NZ_CP140158.1"/>
</dbReference>
<feature type="transmembrane region" description="Helical" evidence="7">
    <location>
        <begin position="28"/>
        <end position="46"/>
    </location>
</feature>
<dbReference type="SUPFAM" id="SSF82689">
    <property type="entry name" value="Mechanosensitive channel protein MscS (YggB), C-terminal domain"/>
    <property type="match status" value="1"/>
</dbReference>
<evidence type="ECO:0000256" key="2">
    <source>
        <dbReference type="ARBA" id="ARBA00008017"/>
    </source>
</evidence>
<dbReference type="Proteomes" id="UP001324185">
    <property type="component" value="Chromosome"/>
</dbReference>
<dbReference type="InterPro" id="IPR045275">
    <property type="entry name" value="MscS_archaea/bacteria_type"/>
</dbReference>
<dbReference type="InterPro" id="IPR011014">
    <property type="entry name" value="MscS_channel_TM-2"/>
</dbReference>
<dbReference type="SUPFAM" id="SSF82861">
    <property type="entry name" value="Mechanosensitive channel protein MscS (YggB), transmembrane region"/>
    <property type="match status" value="1"/>
</dbReference>
<keyword evidence="4 7" id="KW-0812">Transmembrane</keyword>
<keyword evidence="7" id="KW-0813">Transport</keyword>
<dbReference type="InterPro" id="IPR023408">
    <property type="entry name" value="MscS_beta-dom_sf"/>
</dbReference>
<comment type="caution">
    <text evidence="7">Lacks conserved residue(s) required for the propagation of feature annotation.</text>
</comment>
<evidence type="ECO:0000256" key="3">
    <source>
        <dbReference type="ARBA" id="ARBA00022475"/>
    </source>
</evidence>
<gene>
    <name evidence="10" type="ORF">SR900_10450</name>
</gene>
<evidence type="ECO:0000256" key="6">
    <source>
        <dbReference type="ARBA" id="ARBA00023136"/>
    </source>
</evidence>
<keyword evidence="5 7" id="KW-1133">Transmembrane helix</keyword>
<dbReference type="PANTHER" id="PTHR30221">
    <property type="entry name" value="SMALL-CONDUCTANCE MECHANOSENSITIVE CHANNEL"/>
    <property type="match status" value="1"/>
</dbReference>
<dbReference type="InterPro" id="IPR008910">
    <property type="entry name" value="MSC_TM_helix"/>
</dbReference>
<reference evidence="10 11" key="1">
    <citation type="submission" date="2023-11" db="EMBL/GenBank/DDBJ databases">
        <title>MicrobeMod: A computational toolkit for identifying prokaryotic methylation and restriction-modification with nanopore sequencing.</title>
        <authorList>
            <person name="Crits-Christoph A."/>
            <person name="Kang S.C."/>
            <person name="Lee H."/>
            <person name="Ostrov N."/>
        </authorList>
    </citation>
    <scope>NUCLEOTIDE SEQUENCE [LARGE SCALE GENOMIC DNA]</scope>
    <source>
        <strain evidence="10 11">DSMZ 16071</strain>
    </source>
</reference>
<comment type="similarity">
    <text evidence="2 7">Belongs to the MscS (TC 1.A.23) family.</text>
</comment>
<keyword evidence="7" id="KW-0406">Ion transport</keyword>
<dbReference type="InterPro" id="IPR049278">
    <property type="entry name" value="MS_channel_C"/>
</dbReference>
<proteinExistence type="inferred from homology"/>
<feature type="transmembrane region" description="Helical" evidence="7">
    <location>
        <begin position="94"/>
        <end position="124"/>
    </location>
</feature>
<dbReference type="Pfam" id="PF21082">
    <property type="entry name" value="MS_channel_3rd"/>
    <property type="match status" value="1"/>
</dbReference>
<sequence>MKLPVDTAEITSFAESSWQVMMDYAPKVISALVVLLVGLIIIRMIVNGVRKAFEKKKFDVTLQRFLVSMIGILLKAALAITVIGMLGIQMTTFVAMLGAAGLAIGLALSGTLQNFAGGVILLILRPYRVGDFVEMQGHSGTVKEIQIFNTILTTPDNKTIIIPNSPISTGSMINYSTQPKRRVDFTIGIGYDDDIDKARDVILGVINKDERVHKDPEPFIAVSALADSSVNFVLRVWADSADYWGVYFENLEAIKKALDENNISIPYPQRDVHLHTVEK</sequence>
<evidence type="ECO:0000259" key="9">
    <source>
        <dbReference type="Pfam" id="PF21082"/>
    </source>
</evidence>
<keyword evidence="6 7" id="KW-0472">Membrane</keyword>
<dbReference type="EMBL" id="CP140158">
    <property type="protein sequence ID" value="WQG84881.1"/>
    <property type="molecule type" value="Genomic_DNA"/>
</dbReference>
<dbReference type="InterPro" id="IPR010920">
    <property type="entry name" value="LSM_dom_sf"/>
</dbReference>
<evidence type="ECO:0000256" key="4">
    <source>
        <dbReference type="ARBA" id="ARBA00022692"/>
    </source>
</evidence>
<dbReference type="InterPro" id="IPR006686">
    <property type="entry name" value="MscS_channel_CS"/>
</dbReference>
<evidence type="ECO:0000313" key="11">
    <source>
        <dbReference type="Proteomes" id="UP001324185"/>
    </source>
</evidence>
<dbReference type="Pfam" id="PF00924">
    <property type="entry name" value="MS_channel_2nd"/>
    <property type="match status" value="1"/>
</dbReference>
<keyword evidence="11" id="KW-1185">Reference proteome</keyword>
<dbReference type="Gene3D" id="1.10.287.1260">
    <property type="match status" value="1"/>
</dbReference>
<keyword evidence="3" id="KW-1003">Cell membrane</keyword>
<feature type="domain" description="Mechanosensitive ion channel MscS C-terminal" evidence="9">
    <location>
        <begin position="183"/>
        <end position="265"/>
    </location>
</feature>
<feature type="domain" description="Mechanosensitive ion channel MscS" evidence="8">
    <location>
        <begin position="111"/>
        <end position="176"/>
    </location>
</feature>
<dbReference type="PANTHER" id="PTHR30221:SF1">
    <property type="entry name" value="SMALL-CONDUCTANCE MECHANOSENSITIVE CHANNEL"/>
    <property type="match status" value="1"/>
</dbReference>
<comment type="subunit">
    <text evidence="7">Homoheptamer.</text>
</comment>
<comment type="function">
    <text evidence="7">Mechanosensitive channel that participates in the regulation of osmotic pressure changes within the cell, opening in response to stretch forces in the membrane lipid bilayer, without the need for other proteins. Contributes to normal resistance to hypoosmotic shock. Forms an ion channel of 1.0 nanosiemens conductance with a slight preference for anions.</text>
</comment>
<accession>A0ABZ0X3D7</accession>
<keyword evidence="7" id="KW-0407">Ion channel</keyword>
<evidence type="ECO:0000256" key="5">
    <source>
        <dbReference type="ARBA" id="ARBA00022989"/>
    </source>
</evidence>
<evidence type="ECO:0000256" key="7">
    <source>
        <dbReference type="RuleBase" id="RU369025"/>
    </source>
</evidence>
<feature type="transmembrane region" description="Helical" evidence="7">
    <location>
        <begin position="66"/>
        <end position="88"/>
    </location>
</feature>
<dbReference type="InterPro" id="IPR011066">
    <property type="entry name" value="MscS_channel_C_sf"/>
</dbReference>
<protein>
    <recommendedName>
        <fullName evidence="7">Small-conductance mechanosensitive channel</fullName>
    </recommendedName>
</protein>
<name>A0ABZ0X3D7_9GAMM</name>
<dbReference type="InterPro" id="IPR006685">
    <property type="entry name" value="MscS_channel_2nd"/>
</dbReference>
<dbReference type="Pfam" id="PF05552">
    <property type="entry name" value="MS_channel_1st_1"/>
    <property type="match status" value="1"/>
</dbReference>
<dbReference type="Gene3D" id="3.30.70.100">
    <property type="match status" value="1"/>
</dbReference>
<evidence type="ECO:0000259" key="8">
    <source>
        <dbReference type="Pfam" id="PF00924"/>
    </source>
</evidence>
<dbReference type="Gene3D" id="2.30.30.60">
    <property type="match status" value="1"/>
</dbReference>
<keyword evidence="7" id="KW-0997">Cell inner membrane</keyword>